<evidence type="ECO:0000256" key="7">
    <source>
        <dbReference type="ARBA" id="ARBA00022777"/>
    </source>
</evidence>
<evidence type="ECO:0000256" key="5">
    <source>
        <dbReference type="ARBA" id="ARBA00022723"/>
    </source>
</evidence>
<keyword evidence="3" id="KW-0444">Lipid biosynthesis</keyword>
<protein>
    <submittedName>
        <fullName evidence="14">Diacylglycerol kinase family lipid kinase</fullName>
    </submittedName>
</protein>
<evidence type="ECO:0000256" key="1">
    <source>
        <dbReference type="ARBA" id="ARBA00001946"/>
    </source>
</evidence>
<name>A0ABZ0L8V2_9BACL</name>
<keyword evidence="10" id="KW-0443">Lipid metabolism</keyword>
<dbReference type="InterPro" id="IPR017438">
    <property type="entry name" value="ATP-NAD_kinase_N"/>
</dbReference>
<gene>
    <name evidence="14" type="ORF">QWT69_07645</name>
</gene>
<evidence type="ECO:0000313" key="14">
    <source>
        <dbReference type="EMBL" id="WOV88966.1"/>
    </source>
</evidence>
<dbReference type="RefSeq" id="WP_317970558.1">
    <property type="nucleotide sequence ID" value="NZ_CP129118.1"/>
</dbReference>
<dbReference type="SUPFAM" id="SSF111331">
    <property type="entry name" value="NAD kinase/diacylglycerol kinase-like"/>
    <property type="match status" value="1"/>
</dbReference>
<dbReference type="Gene3D" id="3.40.50.10330">
    <property type="entry name" value="Probable inorganic polyphosphate/atp-NAD kinase, domain 1"/>
    <property type="match status" value="1"/>
</dbReference>
<evidence type="ECO:0000256" key="8">
    <source>
        <dbReference type="ARBA" id="ARBA00022840"/>
    </source>
</evidence>
<dbReference type="PANTHER" id="PTHR12358">
    <property type="entry name" value="SPHINGOSINE KINASE"/>
    <property type="match status" value="1"/>
</dbReference>
<dbReference type="Pfam" id="PF19279">
    <property type="entry name" value="YegS_C"/>
    <property type="match status" value="1"/>
</dbReference>
<keyword evidence="5" id="KW-0479">Metal-binding</keyword>
<sequence length="300" mass="33550">MYIFILNPKSGNAKALSKWSKLKPFLDDHQLSYELHVCKNNEDTRKYMNEMIHRCHITAFVVIGGDGTISSVIQQLSYTDIPLAVLPAGSGNDVSRNFNLVSEVHNFAHKLLENEKITIDLLQVNGLYGVTVAGVGLDAMIGKRTDESFYKRLLNRINCGSFAYTIAAVIELLQFKPFHGKLTIDGKMLLDSELWLIASGNVKMYGGGMPICPSADPQDGWIQVTTLHNARRLKVLTQLFPVLLQGKHIFQDEVLYAKGKELTIQTDRPVSLVIDGEIFHTDNVVISMKQKALQLIKTSY</sequence>
<reference evidence="14 15" key="1">
    <citation type="submission" date="2023-06" db="EMBL/GenBank/DDBJ databases">
        <title>Sporosarcina sp. nov., isolated from Korean tranditional fermented seafood 'Jeotgal'.</title>
        <authorList>
            <person name="Yang A.I."/>
            <person name="Shin N.-R."/>
        </authorList>
    </citation>
    <scope>NUCLEOTIDE SEQUENCE [LARGE SCALE GENOMIC DNA]</scope>
    <source>
        <strain evidence="14 15">T2O-4</strain>
    </source>
</reference>
<keyword evidence="12" id="KW-1208">Phospholipid metabolism</keyword>
<evidence type="ECO:0000256" key="10">
    <source>
        <dbReference type="ARBA" id="ARBA00023098"/>
    </source>
</evidence>
<comment type="similarity">
    <text evidence="2">Belongs to the diacylglycerol/lipid kinase family.</text>
</comment>
<evidence type="ECO:0000259" key="13">
    <source>
        <dbReference type="PROSITE" id="PS50146"/>
    </source>
</evidence>
<dbReference type="EMBL" id="CP129118">
    <property type="protein sequence ID" value="WOV88966.1"/>
    <property type="molecule type" value="Genomic_DNA"/>
</dbReference>
<dbReference type="GO" id="GO:0016301">
    <property type="term" value="F:kinase activity"/>
    <property type="evidence" value="ECO:0007669"/>
    <property type="project" value="UniProtKB-KW"/>
</dbReference>
<dbReference type="Proteomes" id="UP001303902">
    <property type="component" value="Chromosome"/>
</dbReference>
<keyword evidence="15" id="KW-1185">Reference proteome</keyword>
<evidence type="ECO:0000256" key="6">
    <source>
        <dbReference type="ARBA" id="ARBA00022741"/>
    </source>
</evidence>
<comment type="cofactor">
    <cofactor evidence="1">
        <name>Mg(2+)</name>
        <dbReference type="ChEBI" id="CHEBI:18420"/>
    </cofactor>
</comment>
<feature type="domain" description="DAGKc" evidence="13">
    <location>
        <begin position="1"/>
        <end position="128"/>
    </location>
</feature>
<keyword evidence="6" id="KW-0547">Nucleotide-binding</keyword>
<dbReference type="InterPro" id="IPR045540">
    <property type="entry name" value="YegS/DAGK_C"/>
</dbReference>
<keyword evidence="4" id="KW-0808">Transferase</keyword>
<keyword evidence="9" id="KW-0460">Magnesium</keyword>
<evidence type="ECO:0000256" key="9">
    <source>
        <dbReference type="ARBA" id="ARBA00022842"/>
    </source>
</evidence>
<dbReference type="InterPro" id="IPR005218">
    <property type="entry name" value="Diacylglycerol/lipid_kinase"/>
</dbReference>
<dbReference type="InterPro" id="IPR016064">
    <property type="entry name" value="NAD/diacylglycerol_kinase_sf"/>
</dbReference>
<evidence type="ECO:0000256" key="12">
    <source>
        <dbReference type="ARBA" id="ARBA00023264"/>
    </source>
</evidence>
<dbReference type="Pfam" id="PF00781">
    <property type="entry name" value="DAGK_cat"/>
    <property type="match status" value="1"/>
</dbReference>
<evidence type="ECO:0000256" key="3">
    <source>
        <dbReference type="ARBA" id="ARBA00022516"/>
    </source>
</evidence>
<evidence type="ECO:0000256" key="4">
    <source>
        <dbReference type="ARBA" id="ARBA00022679"/>
    </source>
</evidence>
<proteinExistence type="inferred from homology"/>
<dbReference type="InterPro" id="IPR050187">
    <property type="entry name" value="Lipid_Phosphate_FormReg"/>
</dbReference>
<evidence type="ECO:0000313" key="15">
    <source>
        <dbReference type="Proteomes" id="UP001303902"/>
    </source>
</evidence>
<keyword evidence="11" id="KW-0594">Phospholipid biosynthesis</keyword>
<dbReference type="PANTHER" id="PTHR12358:SF106">
    <property type="entry name" value="LIPID KINASE YEGS"/>
    <property type="match status" value="1"/>
</dbReference>
<dbReference type="InterPro" id="IPR001206">
    <property type="entry name" value="Diacylglycerol_kinase_cat_dom"/>
</dbReference>
<accession>A0ABZ0L8V2</accession>
<organism evidence="14 15">
    <name type="scientific">Sporosarcina oncorhynchi</name>
    <dbReference type="NCBI Taxonomy" id="3056444"/>
    <lineage>
        <taxon>Bacteria</taxon>
        <taxon>Bacillati</taxon>
        <taxon>Bacillota</taxon>
        <taxon>Bacilli</taxon>
        <taxon>Bacillales</taxon>
        <taxon>Caryophanaceae</taxon>
        <taxon>Sporosarcina</taxon>
    </lineage>
</organism>
<dbReference type="Gene3D" id="2.60.200.40">
    <property type="match status" value="1"/>
</dbReference>
<evidence type="ECO:0000256" key="11">
    <source>
        <dbReference type="ARBA" id="ARBA00023209"/>
    </source>
</evidence>
<dbReference type="NCBIfam" id="TIGR00147">
    <property type="entry name" value="YegS/Rv2252/BmrU family lipid kinase"/>
    <property type="match status" value="1"/>
</dbReference>
<dbReference type="SMART" id="SM00046">
    <property type="entry name" value="DAGKc"/>
    <property type="match status" value="1"/>
</dbReference>
<dbReference type="PROSITE" id="PS50146">
    <property type="entry name" value="DAGK"/>
    <property type="match status" value="1"/>
</dbReference>
<keyword evidence="8" id="KW-0067">ATP-binding</keyword>
<evidence type="ECO:0000256" key="2">
    <source>
        <dbReference type="ARBA" id="ARBA00005983"/>
    </source>
</evidence>
<keyword evidence="7 14" id="KW-0418">Kinase</keyword>